<comment type="caution">
    <text evidence="3">The sequence shown here is derived from an EMBL/GenBank/DDBJ whole genome shotgun (WGS) entry which is preliminary data.</text>
</comment>
<dbReference type="InterPro" id="IPR052562">
    <property type="entry name" value="Ketohexokinase-related"/>
</dbReference>
<dbReference type="STRING" id="71717.A0A4Y7TKK2"/>
<dbReference type="PANTHER" id="PTHR42774:SF3">
    <property type="entry name" value="KETOHEXOKINASE"/>
    <property type="match status" value="1"/>
</dbReference>
<evidence type="ECO:0000313" key="4">
    <source>
        <dbReference type="Proteomes" id="UP000298030"/>
    </source>
</evidence>
<feature type="region of interest" description="Disordered" evidence="1">
    <location>
        <begin position="1"/>
        <end position="23"/>
    </location>
</feature>
<organism evidence="3 4">
    <name type="scientific">Coprinellus micaceus</name>
    <name type="common">Glistening ink-cap mushroom</name>
    <name type="synonym">Coprinus micaceus</name>
    <dbReference type="NCBI Taxonomy" id="71717"/>
    <lineage>
        <taxon>Eukaryota</taxon>
        <taxon>Fungi</taxon>
        <taxon>Dikarya</taxon>
        <taxon>Basidiomycota</taxon>
        <taxon>Agaricomycotina</taxon>
        <taxon>Agaricomycetes</taxon>
        <taxon>Agaricomycetidae</taxon>
        <taxon>Agaricales</taxon>
        <taxon>Agaricineae</taxon>
        <taxon>Psathyrellaceae</taxon>
        <taxon>Coprinellus</taxon>
    </lineage>
</organism>
<proteinExistence type="predicted"/>
<dbReference type="Pfam" id="PF00294">
    <property type="entry name" value="PfkB"/>
    <property type="match status" value="1"/>
</dbReference>
<evidence type="ECO:0000313" key="3">
    <source>
        <dbReference type="EMBL" id="TEB34723.1"/>
    </source>
</evidence>
<name>A0A4Y7TKK2_COPMI</name>
<feature type="compositionally biased region" description="Basic and acidic residues" evidence="1">
    <location>
        <begin position="341"/>
        <end position="357"/>
    </location>
</feature>
<protein>
    <recommendedName>
        <fullName evidence="2">Carbohydrate kinase PfkB domain-containing protein</fullName>
    </recommendedName>
</protein>
<feature type="region of interest" description="Disordered" evidence="1">
    <location>
        <begin position="325"/>
        <end position="365"/>
    </location>
</feature>
<feature type="compositionally biased region" description="Basic residues" evidence="1">
    <location>
        <begin position="414"/>
        <end position="425"/>
    </location>
</feature>
<reference evidence="3 4" key="1">
    <citation type="journal article" date="2019" name="Nat. Ecol. Evol.">
        <title>Megaphylogeny resolves global patterns of mushroom evolution.</title>
        <authorList>
            <person name="Varga T."/>
            <person name="Krizsan K."/>
            <person name="Foldi C."/>
            <person name="Dima B."/>
            <person name="Sanchez-Garcia M."/>
            <person name="Sanchez-Ramirez S."/>
            <person name="Szollosi G.J."/>
            <person name="Szarkandi J.G."/>
            <person name="Papp V."/>
            <person name="Albert L."/>
            <person name="Andreopoulos W."/>
            <person name="Angelini C."/>
            <person name="Antonin V."/>
            <person name="Barry K.W."/>
            <person name="Bougher N.L."/>
            <person name="Buchanan P."/>
            <person name="Buyck B."/>
            <person name="Bense V."/>
            <person name="Catcheside P."/>
            <person name="Chovatia M."/>
            <person name="Cooper J."/>
            <person name="Damon W."/>
            <person name="Desjardin D."/>
            <person name="Finy P."/>
            <person name="Geml J."/>
            <person name="Haridas S."/>
            <person name="Hughes K."/>
            <person name="Justo A."/>
            <person name="Karasinski D."/>
            <person name="Kautmanova I."/>
            <person name="Kiss B."/>
            <person name="Kocsube S."/>
            <person name="Kotiranta H."/>
            <person name="LaButti K.M."/>
            <person name="Lechner B.E."/>
            <person name="Liimatainen K."/>
            <person name="Lipzen A."/>
            <person name="Lukacs Z."/>
            <person name="Mihaltcheva S."/>
            <person name="Morgado L.N."/>
            <person name="Niskanen T."/>
            <person name="Noordeloos M.E."/>
            <person name="Ohm R.A."/>
            <person name="Ortiz-Santana B."/>
            <person name="Ovrebo C."/>
            <person name="Racz N."/>
            <person name="Riley R."/>
            <person name="Savchenko A."/>
            <person name="Shiryaev A."/>
            <person name="Soop K."/>
            <person name="Spirin V."/>
            <person name="Szebenyi C."/>
            <person name="Tomsovsky M."/>
            <person name="Tulloss R.E."/>
            <person name="Uehling J."/>
            <person name="Grigoriev I.V."/>
            <person name="Vagvolgyi C."/>
            <person name="Papp T."/>
            <person name="Martin F.M."/>
            <person name="Miettinen O."/>
            <person name="Hibbett D.S."/>
            <person name="Nagy L.G."/>
        </authorList>
    </citation>
    <scope>NUCLEOTIDE SEQUENCE [LARGE SCALE GENOMIC DNA]</scope>
    <source>
        <strain evidence="3 4">FP101781</strain>
    </source>
</reference>
<dbReference type="SUPFAM" id="SSF53613">
    <property type="entry name" value="Ribokinase-like"/>
    <property type="match status" value="1"/>
</dbReference>
<dbReference type="PANTHER" id="PTHR42774">
    <property type="entry name" value="PHOSPHOTRANSFERASE SYSTEM TRANSPORT PROTEIN"/>
    <property type="match status" value="1"/>
</dbReference>
<feature type="compositionally biased region" description="Polar residues" evidence="1">
    <location>
        <begin position="400"/>
        <end position="412"/>
    </location>
</feature>
<evidence type="ECO:0000259" key="2">
    <source>
        <dbReference type="Pfam" id="PF00294"/>
    </source>
</evidence>
<dbReference type="EMBL" id="QPFP01000009">
    <property type="protein sequence ID" value="TEB34723.1"/>
    <property type="molecule type" value="Genomic_DNA"/>
</dbReference>
<gene>
    <name evidence="3" type="ORF">FA13DRAFT_1625557</name>
</gene>
<feature type="compositionally biased region" description="Polar residues" evidence="1">
    <location>
        <begin position="426"/>
        <end position="439"/>
    </location>
</feature>
<evidence type="ECO:0000256" key="1">
    <source>
        <dbReference type="SAM" id="MobiDB-lite"/>
    </source>
</evidence>
<dbReference type="Proteomes" id="UP000298030">
    <property type="component" value="Unassembled WGS sequence"/>
</dbReference>
<accession>A0A4Y7TKK2</accession>
<sequence length="557" mass="60358">MAKLRRETVGAANDVTLSTSPPQKPLRVVASGTLFLTHTLSIPHHPGPSSVVRAHAVEKTRGGSANLVLSLLAQFVNVDAALVAPLGGNDEGKSLMQDLESEGVSTRYCKIWDHAGIPAAWVLDAAEGSSRTVINHNPLPDITHEDFVSILGPLLAPENYPQFTVPPISVAPPKEGPPLNLTAGGQSPRPSHSGPRPSPFQSNPNSPAPFDWLHFEGRSVKTTLSNITGLDGLARERKWRSHCVFSLDVGRKGRQGVEALIPHADVIFLNKHYAQVHSPHYASTPRAFLLSLAASVPPHALLVAHWGSEGSAVLSLPTKEYFQSSGWVEDKPPPEAFDGDSIQHTRQDSHLQGDHSVRSGSDFWAGARSRTPSTAAYTAGMTSDYGGYYTDSGLGHRDSMVTSGMTTPSFSRQGHGHPQRHHKHSATSSGQYTTMTGTSDFYHDRTAHHERDNDNESQGTEVPGRDGDDEPVDEVGAQDAFIAGMIYALSRRLCPGLPYTPSWNGEDPASLSSDSEKGRWRLDECLRFATELAGRKARRKDWVGLADEMVQAGWFEP</sequence>
<dbReference type="AlphaFoldDB" id="A0A4Y7TKK2"/>
<dbReference type="Gene3D" id="3.40.1190.20">
    <property type="match status" value="2"/>
</dbReference>
<dbReference type="OrthoDB" id="204058at2759"/>
<feature type="region of interest" description="Disordered" evidence="1">
    <location>
        <begin position="399"/>
        <end position="473"/>
    </location>
</feature>
<feature type="domain" description="Carbohydrate kinase PfkB" evidence="2">
    <location>
        <begin position="49"/>
        <end position="139"/>
    </location>
</feature>
<feature type="region of interest" description="Disordered" evidence="1">
    <location>
        <begin position="166"/>
        <end position="205"/>
    </location>
</feature>
<feature type="compositionally biased region" description="Basic and acidic residues" evidence="1">
    <location>
        <begin position="441"/>
        <end position="454"/>
    </location>
</feature>
<keyword evidence="4" id="KW-1185">Reference proteome</keyword>
<dbReference type="InterPro" id="IPR029056">
    <property type="entry name" value="Ribokinase-like"/>
</dbReference>
<dbReference type="InterPro" id="IPR011611">
    <property type="entry name" value="PfkB_dom"/>
</dbReference>